<proteinExistence type="predicted"/>
<evidence type="ECO:0000313" key="4">
    <source>
        <dbReference type="Proteomes" id="UP000642993"/>
    </source>
</evidence>
<dbReference type="AlphaFoldDB" id="A0A927PLG4"/>
<keyword evidence="2" id="KW-0732">Signal</keyword>
<accession>A0A927PLG4</accession>
<sequence>MTLKLNRRLRTLLIAGAAAPVLAIAGCAGNSGGDTTCSEFAEQSQEEQRETISTYVQEQSGSDSEPAALAVDAAMVAVTALCAVENNGDTPIREADLDPNTNSGD</sequence>
<dbReference type="Proteomes" id="UP000642993">
    <property type="component" value="Unassembled WGS sequence"/>
</dbReference>
<feature type="compositionally biased region" description="Polar residues" evidence="1">
    <location>
        <begin position="51"/>
        <end position="63"/>
    </location>
</feature>
<name>A0A927PLG4_9ACTN</name>
<dbReference type="PROSITE" id="PS51257">
    <property type="entry name" value="PROKAR_LIPOPROTEIN"/>
    <property type="match status" value="1"/>
</dbReference>
<feature type="chain" id="PRO_5038710927" evidence="2">
    <location>
        <begin position="24"/>
        <end position="105"/>
    </location>
</feature>
<evidence type="ECO:0000313" key="3">
    <source>
        <dbReference type="EMBL" id="MBD8505357.1"/>
    </source>
</evidence>
<evidence type="ECO:0000256" key="2">
    <source>
        <dbReference type="SAM" id="SignalP"/>
    </source>
</evidence>
<gene>
    <name evidence="3" type="ORF">HT102_02495</name>
</gene>
<dbReference type="RefSeq" id="WP_192037807.1">
    <property type="nucleotide sequence ID" value="NZ_JACYWE010000001.1"/>
</dbReference>
<reference evidence="3" key="1">
    <citation type="submission" date="2020-09" db="EMBL/GenBank/DDBJ databases">
        <title>Hoyosella lacisalsi sp. nov., a halotolerant actinobacterium isolated from soil of Lake Gudzhirganskoe.</title>
        <authorList>
            <person name="Yang Q."/>
            <person name="Guo P.Y."/>
            <person name="Liu S.W."/>
            <person name="Li F.N."/>
            <person name="Sun C.H."/>
        </authorList>
    </citation>
    <scope>NUCLEOTIDE SEQUENCE</scope>
    <source>
        <strain evidence="3">G463</strain>
    </source>
</reference>
<feature type="region of interest" description="Disordered" evidence="1">
    <location>
        <begin position="43"/>
        <end position="64"/>
    </location>
</feature>
<comment type="caution">
    <text evidence="3">The sequence shown here is derived from an EMBL/GenBank/DDBJ whole genome shotgun (WGS) entry which is preliminary data.</text>
</comment>
<keyword evidence="4" id="KW-1185">Reference proteome</keyword>
<feature type="signal peptide" evidence="2">
    <location>
        <begin position="1"/>
        <end position="23"/>
    </location>
</feature>
<dbReference type="EMBL" id="JACYWE010000001">
    <property type="protein sequence ID" value="MBD8505357.1"/>
    <property type="molecule type" value="Genomic_DNA"/>
</dbReference>
<evidence type="ECO:0000256" key="1">
    <source>
        <dbReference type="SAM" id="MobiDB-lite"/>
    </source>
</evidence>
<protein>
    <submittedName>
        <fullName evidence="3">Uncharacterized protein</fullName>
    </submittedName>
</protein>
<organism evidence="3 4">
    <name type="scientific">Lolliginicoccus lacisalsi</name>
    <dbReference type="NCBI Taxonomy" id="2742202"/>
    <lineage>
        <taxon>Bacteria</taxon>
        <taxon>Bacillati</taxon>
        <taxon>Actinomycetota</taxon>
        <taxon>Actinomycetes</taxon>
        <taxon>Mycobacteriales</taxon>
        <taxon>Hoyosellaceae</taxon>
        <taxon>Lolliginicoccus</taxon>
    </lineage>
</organism>